<protein>
    <submittedName>
        <fullName evidence="1">Uncharacterized protein</fullName>
    </submittedName>
</protein>
<evidence type="ECO:0000313" key="1">
    <source>
        <dbReference type="EMBL" id="GFY69874.1"/>
    </source>
</evidence>
<reference evidence="1" key="1">
    <citation type="submission" date="2020-08" db="EMBL/GenBank/DDBJ databases">
        <title>Multicomponent nature underlies the extraordinary mechanical properties of spider dragline silk.</title>
        <authorList>
            <person name="Kono N."/>
            <person name="Nakamura H."/>
            <person name="Mori M."/>
            <person name="Yoshida Y."/>
            <person name="Ohtoshi R."/>
            <person name="Malay A.D."/>
            <person name="Moran D.A.P."/>
            <person name="Tomita M."/>
            <person name="Numata K."/>
            <person name="Arakawa K."/>
        </authorList>
    </citation>
    <scope>NUCLEOTIDE SEQUENCE</scope>
</reference>
<dbReference type="EMBL" id="BMAV01017862">
    <property type="protein sequence ID" value="GFY69874.1"/>
    <property type="molecule type" value="Genomic_DNA"/>
</dbReference>
<name>A0A8X7CF23_9ARAC</name>
<comment type="caution">
    <text evidence="1">The sequence shown here is derived from an EMBL/GenBank/DDBJ whole genome shotgun (WGS) entry which is preliminary data.</text>
</comment>
<organism evidence="1 2">
    <name type="scientific">Trichonephila inaurata madagascariensis</name>
    <dbReference type="NCBI Taxonomy" id="2747483"/>
    <lineage>
        <taxon>Eukaryota</taxon>
        <taxon>Metazoa</taxon>
        <taxon>Ecdysozoa</taxon>
        <taxon>Arthropoda</taxon>
        <taxon>Chelicerata</taxon>
        <taxon>Arachnida</taxon>
        <taxon>Araneae</taxon>
        <taxon>Araneomorphae</taxon>
        <taxon>Entelegynae</taxon>
        <taxon>Araneoidea</taxon>
        <taxon>Nephilidae</taxon>
        <taxon>Trichonephila</taxon>
        <taxon>Trichonephila inaurata</taxon>
    </lineage>
</organism>
<evidence type="ECO:0000313" key="2">
    <source>
        <dbReference type="Proteomes" id="UP000886998"/>
    </source>
</evidence>
<dbReference type="AlphaFoldDB" id="A0A8X7CF23"/>
<dbReference type="Proteomes" id="UP000886998">
    <property type="component" value="Unassembled WGS sequence"/>
</dbReference>
<dbReference type="OrthoDB" id="10494040at2759"/>
<keyword evidence="2" id="KW-1185">Reference proteome</keyword>
<proteinExistence type="predicted"/>
<accession>A0A8X7CF23</accession>
<gene>
    <name evidence="1" type="ORF">TNIN_24061</name>
</gene>
<sequence>MDVSKHFLSGIVQSILFPPTTNSKNKSDSVPCRCPFLSWGDECLSSPIRVRRNFHLILPPPLVDANGVRQACIYSYIRIMRMAHIVRRSFVLVRTTGCLTGGGHELVSEDSRWSQGVGLEQWCLLSGVGPPLIL</sequence>